<dbReference type="SUPFAM" id="SSF74653">
    <property type="entry name" value="TolA/TonB C-terminal domain"/>
    <property type="match status" value="1"/>
</dbReference>
<keyword evidence="2" id="KW-1185">Reference proteome</keyword>
<dbReference type="Gene3D" id="3.30.1150.10">
    <property type="match status" value="1"/>
</dbReference>
<proteinExistence type="predicted"/>
<dbReference type="EMBL" id="JAPDHW010000002">
    <property type="protein sequence ID" value="MCW3167721.1"/>
    <property type="molecule type" value="Genomic_DNA"/>
</dbReference>
<evidence type="ECO:0000313" key="1">
    <source>
        <dbReference type="EMBL" id="MCW3167721.1"/>
    </source>
</evidence>
<sequence>MKKLLFIMLMISSVTIYSQEVNKKESESSVGDNIFEKVDILPEYPGGINAFRRKFSESFDIRRINSNKPAKSEAQFVIDLDGNVTDIIAVGENRSMNKEMERVIKTISKTKWKPARLNGEPVKYLFKLPISMNL</sequence>
<accession>A0ABT3HV93</accession>
<comment type="caution">
    <text evidence="1">The sequence shown here is derived from an EMBL/GenBank/DDBJ whole genome shotgun (WGS) entry which is preliminary data.</text>
</comment>
<gene>
    <name evidence="1" type="ORF">OMO38_04185</name>
</gene>
<dbReference type="RefSeq" id="WP_264748964.1">
    <property type="nucleotide sequence ID" value="NZ_JAPDHW010000002.1"/>
</dbReference>
<reference evidence="1" key="1">
    <citation type="submission" date="2022-10" db="EMBL/GenBank/DDBJ databases">
        <title>Chryseobacterium babae sp. nov. isolated from the gut of the beetle Oryctes rhinoceros, and Chryseobacterium kimseyorum sp. nov., isolated from a stick insect rearing cage.</title>
        <authorList>
            <person name="Shelomi M."/>
            <person name="Han C.-J."/>
            <person name="Chen W.-M."/>
            <person name="Chen H.-K."/>
            <person name="Liaw S.-J."/>
            <person name="Muhle E."/>
            <person name="Clermont D."/>
        </authorList>
    </citation>
    <scope>NUCLEOTIDE SEQUENCE</scope>
    <source>
        <strain evidence="1">09-1422</strain>
    </source>
</reference>
<dbReference type="Proteomes" id="UP001163731">
    <property type="component" value="Unassembled WGS sequence"/>
</dbReference>
<organism evidence="1 2">
    <name type="scientific">Chryseobacterium kimseyorum</name>
    <dbReference type="NCBI Taxonomy" id="2984028"/>
    <lineage>
        <taxon>Bacteria</taxon>
        <taxon>Pseudomonadati</taxon>
        <taxon>Bacteroidota</taxon>
        <taxon>Flavobacteriia</taxon>
        <taxon>Flavobacteriales</taxon>
        <taxon>Weeksellaceae</taxon>
        <taxon>Chryseobacterium group</taxon>
        <taxon>Chryseobacterium</taxon>
    </lineage>
</organism>
<name>A0ABT3HV93_9FLAO</name>
<protein>
    <submittedName>
        <fullName evidence="1">Energy transducer TonB</fullName>
    </submittedName>
</protein>
<evidence type="ECO:0000313" key="2">
    <source>
        <dbReference type="Proteomes" id="UP001163731"/>
    </source>
</evidence>